<dbReference type="SUPFAM" id="SSF103481">
    <property type="entry name" value="Multidrug resistance efflux transporter EmrE"/>
    <property type="match status" value="2"/>
</dbReference>
<evidence type="ECO:0000313" key="15">
    <source>
        <dbReference type="Proteomes" id="UP000321638"/>
    </source>
</evidence>
<protein>
    <submittedName>
        <fullName evidence="14">EamA family transporter</fullName>
    </submittedName>
</protein>
<evidence type="ECO:0000256" key="5">
    <source>
        <dbReference type="ARBA" id="ARBA00022556"/>
    </source>
</evidence>
<dbReference type="EMBL" id="VDUZ01000010">
    <property type="protein sequence ID" value="TXL76763.1"/>
    <property type="molecule type" value="Genomic_DNA"/>
</dbReference>
<dbReference type="InterPro" id="IPR000620">
    <property type="entry name" value="EamA_dom"/>
</dbReference>
<keyword evidence="4" id="KW-0997">Cell inner membrane</keyword>
<organism evidence="14 15">
    <name type="scientific">Vineibacter terrae</name>
    <dbReference type="NCBI Taxonomy" id="2586908"/>
    <lineage>
        <taxon>Bacteria</taxon>
        <taxon>Pseudomonadati</taxon>
        <taxon>Pseudomonadota</taxon>
        <taxon>Alphaproteobacteria</taxon>
        <taxon>Hyphomicrobiales</taxon>
        <taxon>Vineibacter</taxon>
    </lineage>
</organism>
<evidence type="ECO:0000256" key="3">
    <source>
        <dbReference type="ARBA" id="ARBA00022516"/>
    </source>
</evidence>
<feature type="transmembrane region" description="Helical" evidence="12">
    <location>
        <begin position="288"/>
        <end position="309"/>
    </location>
</feature>
<keyword evidence="6 12" id="KW-0812">Transmembrane</keyword>
<feature type="transmembrane region" description="Helical" evidence="12">
    <location>
        <begin position="105"/>
        <end position="123"/>
    </location>
</feature>
<evidence type="ECO:0000256" key="2">
    <source>
        <dbReference type="ARBA" id="ARBA00022475"/>
    </source>
</evidence>
<gene>
    <name evidence="14" type="ORF">FHP25_11270</name>
</gene>
<dbReference type="PANTHER" id="PTHR30561">
    <property type="entry name" value="SMR FAMILY PROTON-DEPENDENT DRUG EFFLUX TRANSPORTER SUGE"/>
    <property type="match status" value="1"/>
</dbReference>
<feature type="transmembrane region" description="Helical" evidence="12">
    <location>
        <begin position="216"/>
        <end position="234"/>
    </location>
</feature>
<keyword evidence="7" id="KW-0448">Lipopolysaccharide biosynthesis</keyword>
<dbReference type="Pfam" id="PF00892">
    <property type="entry name" value="EamA"/>
    <property type="match status" value="1"/>
</dbReference>
<dbReference type="OrthoDB" id="9783707at2"/>
<feature type="domain" description="EamA" evidence="13">
    <location>
        <begin position="255"/>
        <end position="393"/>
    </location>
</feature>
<feature type="transmembrane region" description="Helical" evidence="12">
    <location>
        <begin position="163"/>
        <end position="181"/>
    </location>
</feature>
<keyword evidence="3" id="KW-0444">Lipid biosynthesis</keyword>
<feature type="transmembrane region" description="Helical" evidence="12">
    <location>
        <begin position="135"/>
        <end position="157"/>
    </location>
</feature>
<evidence type="ECO:0000256" key="11">
    <source>
        <dbReference type="SAM" id="MobiDB-lite"/>
    </source>
</evidence>
<keyword evidence="10 12" id="KW-0472">Membrane</keyword>
<feature type="region of interest" description="Disordered" evidence="11">
    <location>
        <begin position="36"/>
        <end position="64"/>
    </location>
</feature>
<dbReference type="InterPro" id="IPR037185">
    <property type="entry name" value="EmrE-like"/>
</dbReference>
<evidence type="ECO:0000256" key="6">
    <source>
        <dbReference type="ARBA" id="ARBA00022692"/>
    </source>
</evidence>
<dbReference type="PANTHER" id="PTHR30561:SF9">
    <property type="entry name" value="4-AMINO-4-DEOXY-L-ARABINOSE-PHOSPHOUNDECAPRENOL FLIPPASE SUBUNIT ARNF-RELATED"/>
    <property type="match status" value="1"/>
</dbReference>
<accession>A0A5C8PPW4</accession>
<feature type="compositionally biased region" description="Low complexity" evidence="11">
    <location>
        <begin position="54"/>
        <end position="64"/>
    </location>
</feature>
<keyword evidence="8 12" id="KW-1133">Transmembrane helix</keyword>
<evidence type="ECO:0000256" key="1">
    <source>
        <dbReference type="ARBA" id="ARBA00004651"/>
    </source>
</evidence>
<proteinExistence type="predicted"/>
<feature type="region of interest" description="Disordered" evidence="11">
    <location>
        <begin position="1"/>
        <end position="23"/>
    </location>
</feature>
<feature type="transmembrane region" description="Helical" evidence="12">
    <location>
        <begin position="379"/>
        <end position="397"/>
    </location>
</feature>
<sequence>MTRSMGVSVGAHRSLQGTGRPPLMAALRGRARRFNRTARLPARSSQTDETKSVAGAARSSPAHRAPPQAVHLLFMTLRGAWRRLLHNAEATARPFPSMSTVLDPLVIGLLLAAGLMHASWNAILKSDATDRVTTFGVIMLSGAVIGGLMAPFLPWVAAPAWKWMAASTAIHIFYYFFLLQAYAHGDLSHTYPIARGMGPLLVALFSGRLLGETLRAQDVAGVVLLSIGLIALAMPSRRMPHVPATPDAVRRHRLATLFALLTGLTIAGYIVVDGLGVRAAGPTLEHKVAYIAWLNVIEGPWLFLFALARRRASLVAYLQRGWWRGAAGGAIAALGYGIAIWALSQGPMAHVAALRETSVLFGALMGTFLLREPFGARRVVAAAVIVCGLILMNGPPLF</sequence>
<comment type="subcellular location">
    <subcellularLocation>
        <location evidence="1">Cell membrane</location>
        <topology evidence="1">Multi-pass membrane protein</topology>
    </subcellularLocation>
</comment>
<reference evidence="14 15" key="1">
    <citation type="submission" date="2019-06" db="EMBL/GenBank/DDBJ databases">
        <title>New taxonomy in bacterial strain CC-CFT640, isolated from vineyard.</title>
        <authorList>
            <person name="Lin S.-Y."/>
            <person name="Tsai C.-F."/>
            <person name="Young C.-C."/>
        </authorList>
    </citation>
    <scope>NUCLEOTIDE SEQUENCE [LARGE SCALE GENOMIC DNA]</scope>
    <source>
        <strain evidence="14 15">CC-CFT640</strain>
    </source>
</reference>
<dbReference type="Gene3D" id="1.10.3730.20">
    <property type="match status" value="2"/>
</dbReference>
<dbReference type="GO" id="GO:0009103">
    <property type="term" value="P:lipopolysaccharide biosynthetic process"/>
    <property type="evidence" value="ECO:0007669"/>
    <property type="project" value="UniProtKB-KW"/>
</dbReference>
<feature type="transmembrane region" description="Helical" evidence="12">
    <location>
        <begin position="321"/>
        <end position="343"/>
    </location>
</feature>
<evidence type="ECO:0000256" key="8">
    <source>
        <dbReference type="ARBA" id="ARBA00022989"/>
    </source>
</evidence>
<feature type="transmembrane region" description="Helical" evidence="12">
    <location>
        <begin position="254"/>
        <end position="272"/>
    </location>
</feature>
<feature type="transmembrane region" description="Helical" evidence="12">
    <location>
        <begin position="349"/>
        <end position="370"/>
    </location>
</feature>
<evidence type="ECO:0000256" key="10">
    <source>
        <dbReference type="ARBA" id="ARBA00023136"/>
    </source>
</evidence>
<evidence type="ECO:0000313" key="14">
    <source>
        <dbReference type="EMBL" id="TXL76763.1"/>
    </source>
</evidence>
<name>A0A5C8PPW4_9HYPH</name>
<dbReference type="InterPro" id="IPR000390">
    <property type="entry name" value="Small_drug/metabolite_transptr"/>
</dbReference>
<evidence type="ECO:0000256" key="4">
    <source>
        <dbReference type="ARBA" id="ARBA00022519"/>
    </source>
</evidence>
<evidence type="ECO:0000259" key="13">
    <source>
        <dbReference type="Pfam" id="PF00892"/>
    </source>
</evidence>
<dbReference type="AlphaFoldDB" id="A0A5C8PPW4"/>
<keyword evidence="15" id="KW-1185">Reference proteome</keyword>
<comment type="caution">
    <text evidence="14">The sequence shown here is derived from an EMBL/GenBank/DDBJ whole genome shotgun (WGS) entry which is preliminary data.</text>
</comment>
<dbReference type="GO" id="GO:0009245">
    <property type="term" value="P:lipid A biosynthetic process"/>
    <property type="evidence" value="ECO:0007669"/>
    <property type="project" value="UniProtKB-KW"/>
</dbReference>
<evidence type="ECO:0000256" key="7">
    <source>
        <dbReference type="ARBA" id="ARBA00022985"/>
    </source>
</evidence>
<evidence type="ECO:0000256" key="9">
    <source>
        <dbReference type="ARBA" id="ARBA00023098"/>
    </source>
</evidence>
<dbReference type="Proteomes" id="UP000321638">
    <property type="component" value="Unassembled WGS sequence"/>
</dbReference>
<dbReference type="GO" id="GO:0022857">
    <property type="term" value="F:transmembrane transporter activity"/>
    <property type="evidence" value="ECO:0007669"/>
    <property type="project" value="InterPro"/>
</dbReference>
<dbReference type="GO" id="GO:0005886">
    <property type="term" value="C:plasma membrane"/>
    <property type="evidence" value="ECO:0007669"/>
    <property type="project" value="UniProtKB-SubCell"/>
</dbReference>
<evidence type="ECO:0000256" key="12">
    <source>
        <dbReference type="SAM" id="Phobius"/>
    </source>
</evidence>
<keyword evidence="9" id="KW-0443">Lipid metabolism</keyword>
<keyword evidence="5" id="KW-0441">Lipid A biosynthesis</keyword>
<keyword evidence="2" id="KW-1003">Cell membrane</keyword>